<evidence type="ECO:0000313" key="8">
    <source>
        <dbReference type="Proteomes" id="UP000320735"/>
    </source>
</evidence>
<evidence type="ECO:0000259" key="6">
    <source>
        <dbReference type="Pfam" id="PF08281"/>
    </source>
</evidence>
<dbReference type="NCBIfam" id="TIGR02937">
    <property type="entry name" value="sigma70-ECF"/>
    <property type="match status" value="1"/>
</dbReference>
<name>A0A5C6BKR6_9PLAN</name>
<proteinExistence type="inferred from homology"/>
<protein>
    <submittedName>
        <fullName evidence="7">RNA polymerase sigma factor</fullName>
    </submittedName>
</protein>
<dbReference type="OrthoDB" id="276109at2"/>
<sequence length="207" mass="23250">MDQSTDAHRAWARLRSGDKTALAELFGQYRPQLRRMVELRIAGRLTSRVDPSDILQETFMDASQKIDAYVSNPRVTLFVWLRGLTLDRLLKVQRRHLGTQSRDILRELRLPAESSLALGRQLLAGGPTPSGIMEQGELRRQVGAALQQLNDRDREVLVMRHFEGMSNLQVAEALEIAATAATMRHGRALKRLKDILTARLPSGESSS</sequence>
<dbReference type="GO" id="GO:0003677">
    <property type="term" value="F:DNA binding"/>
    <property type="evidence" value="ECO:0007669"/>
    <property type="project" value="UniProtKB-KW"/>
</dbReference>
<accession>A0A5C6BKR6</accession>
<evidence type="ECO:0000256" key="4">
    <source>
        <dbReference type="ARBA" id="ARBA00023125"/>
    </source>
</evidence>
<feature type="domain" description="RNA polymerase sigma factor 70 region 4 type 2" evidence="6">
    <location>
        <begin position="140"/>
        <end position="192"/>
    </location>
</feature>
<dbReference type="Gene3D" id="1.10.1740.10">
    <property type="match status" value="1"/>
</dbReference>
<dbReference type="CDD" id="cd06171">
    <property type="entry name" value="Sigma70_r4"/>
    <property type="match status" value="1"/>
</dbReference>
<dbReference type="SUPFAM" id="SSF88659">
    <property type="entry name" value="Sigma3 and sigma4 domains of RNA polymerase sigma factors"/>
    <property type="match status" value="1"/>
</dbReference>
<dbReference type="SUPFAM" id="SSF88946">
    <property type="entry name" value="Sigma2 domain of RNA polymerase sigma factors"/>
    <property type="match status" value="1"/>
</dbReference>
<evidence type="ECO:0000313" key="7">
    <source>
        <dbReference type="EMBL" id="TWU12565.1"/>
    </source>
</evidence>
<evidence type="ECO:0000256" key="3">
    <source>
        <dbReference type="ARBA" id="ARBA00023082"/>
    </source>
</evidence>
<dbReference type="EMBL" id="SJPP01000001">
    <property type="protein sequence ID" value="TWU12565.1"/>
    <property type="molecule type" value="Genomic_DNA"/>
</dbReference>
<dbReference type="Gene3D" id="1.10.10.10">
    <property type="entry name" value="Winged helix-like DNA-binding domain superfamily/Winged helix DNA-binding domain"/>
    <property type="match status" value="1"/>
</dbReference>
<dbReference type="GO" id="GO:0006352">
    <property type="term" value="P:DNA-templated transcription initiation"/>
    <property type="evidence" value="ECO:0007669"/>
    <property type="project" value="InterPro"/>
</dbReference>
<keyword evidence="8" id="KW-1185">Reference proteome</keyword>
<evidence type="ECO:0000256" key="5">
    <source>
        <dbReference type="ARBA" id="ARBA00023163"/>
    </source>
</evidence>
<dbReference type="InterPro" id="IPR014284">
    <property type="entry name" value="RNA_pol_sigma-70_dom"/>
</dbReference>
<dbReference type="InterPro" id="IPR036388">
    <property type="entry name" value="WH-like_DNA-bd_sf"/>
</dbReference>
<dbReference type="RefSeq" id="WP_146370017.1">
    <property type="nucleotide sequence ID" value="NZ_SJPP01000001.1"/>
</dbReference>
<reference evidence="7 8" key="1">
    <citation type="submission" date="2019-02" db="EMBL/GenBank/DDBJ databases">
        <title>Deep-cultivation of Planctomycetes and their phenomic and genomic characterization uncovers novel biology.</title>
        <authorList>
            <person name="Wiegand S."/>
            <person name="Jogler M."/>
            <person name="Boedeker C."/>
            <person name="Pinto D."/>
            <person name="Vollmers J."/>
            <person name="Rivas-Marin E."/>
            <person name="Kohn T."/>
            <person name="Peeters S.H."/>
            <person name="Heuer A."/>
            <person name="Rast P."/>
            <person name="Oberbeckmann S."/>
            <person name="Bunk B."/>
            <person name="Jeske O."/>
            <person name="Meyerdierks A."/>
            <person name="Storesund J.E."/>
            <person name="Kallscheuer N."/>
            <person name="Luecker S."/>
            <person name="Lage O.M."/>
            <person name="Pohl T."/>
            <person name="Merkel B.J."/>
            <person name="Hornburger P."/>
            <person name="Mueller R.-W."/>
            <person name="Bruemmer F."/>
            <person name="Labrenz M."/>
            <person name="Spormann A.M."/>
            <person name="Op Den Camp H."/>
            <person name="Overmann J."/>
            <person name="Amann R."/>
            <person name="Jetten M.S.M."/>
            <person name="Mascher T."/>
            <person name="Medema M.H."/>
            <person name="Devos D.P."/>
            <person name="Kaster A.-K."/>
            <person name="Ovreas L."/>
            <person name="Rohde M."/>
            <person name="Galperin M.Y."/>
            <person name="Jogler C."/>
        </authorList>
    </citation>
    <scope>NUCLEOTIDE SEQUENCE [LARGE SCALE GENOMIC DNA]</scope>
    <source>
        <strain evidence="7 8">CA54</strain>
    </source>
</reference>
<keyword evidence="2" id="KW-0805">Transcription regulation</keyword>
<gene>
    <name evidence="7" type="ORF">CA54_13890</name>
</gene>
<evidence type="ECO:0000256" key="2">
    <source>
        <dbReference type="ARBA" id="ARBA00023015"/>
    </source>
</evidence>
<keyword evidence="3" id="KW-0731">Sigma factor</keyword>
<dbReference type="GO" id="GO:0016987">
    <property type="term" value="F:sigma factor activity"/>
    <property type="evidence" value="ECO:0007669"/>
    <property type="project" value="UniProtKB-KW"/>
</dbReference>
<dbReference type="AlphaFoldDB" id="A0A5C6BKR6"/>
<dbReference type="InterPro" id="IPR013325">
    <property type="entry name" value="RNA_pol_sigma_r2"/>
</dbReference>
<evidence type="ECO:0000256" key="1">
    <source>
        <dbReference type="ARBA" id="ARBA00010641"/>
    </source>
</evidence>
<comment type="caution">
    <text evidence="7">The sequence shown here is derived from an EMBL/GenBank/DDBJ whole genome shotgun (WGS) entry which is preliminary data.</text>
</comment>
<dbReference type="InterPro" id="IPR013324">
    <property type="entry name" value="RNA_pol_sigma_r3/r4-like"/>
</dbReference>
<organism evidence="7 8">
    <name type="scientific">Symmachiella macrocystis</name>
    <dbReference type="NCBI Taxonomy" id="2527985"/>
    <lineage>
        <taxon>Bacteria</taxon>
        <taxon>Pseudomonadati</taxon>
        <taxon>Planctomycetota</taxon>
        <taxon>Planctomycetia</taxon>
        <taxon>Planctomycetales</taxon>
        <taxon>Planctomycetaceae</taxon>
        <taxon>Symmachiella</taxon>
    </lineage>
</organism>
<dbReference type="InterPro" id="IPR013249">
    <property type="entry name" value="RNA_pol_sigma70_r4_t2"/>
</dbReference>
<comment type="similarity">
    <text evidence="1">Belongs to the sigma-70 factor family. ECF subfamily.</text>
</comment>
<dbReference type="Proteomes" id="UP000320735">
    <property type="component" value="Unassembled WGS sequence"/>
</dbReference>
<dbReference type="Pfam" id="PF08281">
    <property type="entry name" value="Sigma70_r4_2"/>
    <property type="match status" value="1"/>
</dbReference>
<keyword evidence="5" id="KW-0804">Transcription</keyword>
<dbReference type="PANTHER" id="PTHR43133">
    <property type="entry name" value="RNA POLYMERASE ECF-TYPE SIGMA FACTO"/>
    <property type="match status" value="1"/>
</dbReference>
<dbReference type="InterPro" id="IPR039425">
    <property type="entry name" value="RNA_pol_sigma-70-like"/>
</dbReference>
<dbReference type="PANTHER" id="PTHR43133:SF8">
    <property type="entry name" value="RNA POLYMERASE SIGMA FACTOR HI_1459-RELATED"/>
    <property type="match status" value="1"/>
</dbReference>
<keyword evidence="4" id="KW-0238">DNA-binding</keyword>